<keyword evidence="2" id="KW-1185">Reference proteome</keyword>
<gene>
    <name evidence="1" type="ORF">U6A24_13650</name>
</gene>
<comment type="caution">
    <text evidence="1">The sequence shown here is derived from an EMBL/GenBank/DDBJ whole genome shotgun (WGS) entry which is preliminary data.</text>
</comment>
<evidence type="ECO:0000313" key="2">
    <source>
        <dbReference type="Proteomes" id="UP001327027"/>
    </source>
</evidence>
<protein>
    <recommendedName>
        <fullName evidence="3">Oxidase</fullName>
    </recommendedName>
</protein>
<organism evidence="1 2">
    <name type="scientific">Aquimarina gracilis</name>
    <dbReference type="NCBI Taxonomy" id="874422"/>
    <lineage>
        <taxon>Bacteria</taxon>
        <taxon>Pseudomonadati</taxon>
        <taxon>Bacteroidota</taxon>
        <taxon>Flavobacteriia</taxon>
        <taxon>Flavobacteriales</taxon>
        <taxon>Flavobacteriaceae</taxon>
        <taxon>Aquimarina</taxon>
    </lineage>
</organism>
<accession>A0ABU5ZXD0</accession>
<proteinExistence type="predicted"/>
<dbReference type="RefSeq" id="WP_324180546.1">
    <property type="nucleotide sequence ID" value="NZ_BAABAW010000006.1"/>
</dbReference>
<name>A0ABU5ZXD0_9FLAO</name>
<evidence type="ECO:0008006" key="3">
    <source>
        <dbReference type="Google" id="ProtNLM"/>
    </source>
</evidence>
<sequence length="97" mass="11153">MKDFLIEEDIIIEEGDFKIGESDQQHISHILLAQKGEYKEHPLLGVGIERYLKGDNTINRLRLEAEVEKQLTYDGFNVKVLDVSDMSNITIDGNYLE</sequence>
<evidence type="ECO:0000313" key="1">
    <source>
        <dbReference type="EMBL" id="MEB3346517.1"/>
    </source>
</evidence>
<reference evidence="1 2" key="1">
    <citation type="journal article" date="2013" name="Int. J. Syst. Evol. Microbiol.">
        <title>Aquimarina gracilis sp. nov., isolated from the gut microflora of a mussel, Mytilus coruscus, and emended description of Aquimarina spongiae.</title>
        <authorList>
            <person name="Park S.C."/>
            <person name="Choe H.N."/>
            <person name="Baik K.S."/>
            <person name="Seong C.N."/>
        </authorList>
    </citation>
    <scope>NUCLEOTIDE SEQUENCE [LARGE SCALE GENOMIC DNA]</scope>
    <source>
        <strain evidence="1 2">PSC32</strain>
    </source>
</reference>
<dbReference type="Proteomes" id="UP001327027">
    <property type="component" value="Unassembled WGS sequence"/>
</dbReference>
<dbReference type="EMBL" id="JAYKLX010000006">
    <property type="protein sequence ID" value="MEB3346517.1"/>
    <property type="molecule type" value="Genomic_DNA"/>
</dbReference>